<dbReference type="InterPro" id="IPR027417">
    <property type="entry name" value="P-loop_NTPase"/>
</dbReference>
<dbReference type="Gene3D" id="3.30.420.110">
    <property type="entry name" value="MutS, connector domain"/>
    <property type="match status" value="1"/>
</dbReference>
<keyword evidence="6 9" id="KW-0238">DNA-binding</keyword>
<dbReference type="HAMAP" id="MF_00096">
    <property type="entry name" value="MutS"/>
    <property type="match status" value="1"/>
</dbReference>
<dbReference type="InterPro" id="IPR036678">
    <property type="entry name" value="MutS_con_dom_sf"/>
</dbReference>
<evidence type="ECO:0000313" key="12">
    <source>
        <dbReference type="EMBL" id="HHS28807.1"/>
    </source>
</evidence>
<name>A0A7V6A213_9BACT</name>
<dbReference type="InterPro" id="IPR016151">
    <property type="entry name" value="DNA_mismatch_repair_MutS_N"/>
</dbReference>
<evidence type="ECO:0000256" key="9">
    <source>
        <dbReference type="HAMAP-Rule" id="MF_00096"/>
    </source>
</evidence>
<evidence type="ECO:0000259" key="11">
    <source>
        <dbReference type="PROSITE" id="PS00486"/>
    </source>
</evidence>
<accession>A0A7V6A213</accession>
<evidence type="ECO:0000256" key="6">
    <source>
        <dbReference type="ARBA" id="ARBA00023125"/>
    </source>
</evidence>
<dbReference type="SUPFAM" id="SSF55271">
    <property type="entry name" value="DNA repair protein MutS, domain I"/>
    <property type="match status" value="1"/>
</dbReference>
<dbReference type="PANTHER" id="PTHR11361">
    <property type="entry name" value="DNA MISMATCH REPAIR PROTEIN MUTS FAMILY MEMBER"/>
    <property type="match status" value="1"/>
</dbReference>
<dbReference type="GO" id="GO:0140664">
    <property type="term" value="F:ATP-dependent DNA damage sensor activity"/>
    <property type="evidence" value="ECO:0007669"/>
    <property type="project" value="InterPro"/>
</dbReference>
<dbReference type="SUPFAM" id="SSF53150">
    <property type="entry name" value="DNA repair protein MutS, domain II"/>
    <property type="match status" value="1"/>
</dbReference>
<dbReference type="NCBIfam" id="NF003810">
    <property type="entry name" value="PRK05399.1"/>
    <property type="match status" value="1"/>
</dbReference>
<evidence type="ECO:0000256" key="5">
    <source>
        <dbReference type="ARBA" id="ARBA00022840"/>
    </source>
</evidence>
<dbReference type="AlphaFoldDB" id="A0A7V6A213"/>
<dbReference type="Pfam" id="PF01624">
    <property type="entry name" value="MutS_I"/>
    <property type="match status" value="1"/>
</dbReference>
<dbReference type="FunFam" id="3.40.50.300:FF:000870">
    <property type="entry name" value="MutS protein homolog 4"/>
    <property type="match status" value="1"/>
</dbReference>
<dbReference type="Gene3D" id="3.40.1170.10">
    <property type="entry name" value="DNA repair protein MutS, domain I"/>
    <property type="match status" value="1"/>
</dbReference>
<sequence length="846" mass="93768">MADSQADKITPMLRQYLELKAKYADALVLFQMGDFFEMFFQDAETAANALSIALTSRSRSGEDRIPMAGFPIHAAESYIGKLLEQGFKVVVCEQVEDPAQAKGLVRREVTRILTRGTQVDPNLLEARAENYLAAVAFQADRWGLAFLSLSTGEFRLTEGTGGDTLGDELWRLKPAELLIPEGLGEEVLAAALVPFQIPPTQRQLPPFAFDHAAALREVRRVLGTLFLDGFGLEEHRLGVAAAGAILRYLRDSHTASLPHLDRLLPYSRDDYLGLDEATLRHLEIFETWRSGNRQGSLLEVLDATVTPMGARLLGRWLRQPLKDKAAIEARLDAAQFFKDRSVLRQKWRKNLKGLGDLERLTARLALEQAGPREVGAVRFALERLPLLRDMLPEEAPPLVAEAAGGLTDLPDLYDLISRALAEDPPPTVQAGGVIREGFDAELDELIQISREGKDWMVRLEEQERRRTGIGSLKVRYNKVFGYYLEISKANLHLVPPDYHRKQTLVNAERFITADLKEYEAKVLGAEDARIKREQELFQELRRHLAGEAPRLKRVAQALARLDVWAALAEVAANYHYSRPEISEAPVLMIKGGRHPVIERVLPAGGFVPNDVTLEEDQRVLIVTGPNMSGKSTILRMVALTVLLAQAGSFVPAERALVGLTDRIFTRVGAVDDIGRGQSTFLVEMHETARILHQATPRSLVILDEIGRGTSTFDGLSLAWAVAEHLHDLGGVGVNTLFATHYQELTALARLKPRVKNFQVLVAEEGNTIVFLHQLAPGAASQSYGIQVARLAGVPQPVIDRAKEVLENLEAGSLDPLGFPKLARQRRRMGRDESQLKLFEGGVNPDS</sequence>
<evidence type="ECO:0000256" key="3">
    <source>
        <dbReference type="ARBA" id="ARBA00022741"/>
    </source>
</evidence>
<dbReference type="InterPro" id="IPR045076">
    <property type="entry name" value="MutS"/>
</dbReference>
<comment type="similarity">
    <text evidence="1 9 10">Belongs to the DNA mismatch repair MutS family.</text>
</comment>
<feature type="binding site" evidence="9">
    <location>
        <begin position="624"/>
        <end position="631"/>
    </location>
    <ligand>
        <name>ATP</name>
        <dbReference type="ChEBI" id="CHEBI:30616"/>
    </ligand>
</feature>
<dbReference type="Gene3D" id="3.40.50.300">
    <property type="entry name" value="P-loop containing nucleotide triphosphate hydrolases"/>
    <property type="match status" value="1"/>
</dbReference>
<dbReference type="SUPFAM" id="SSF52540">
    <property type="entry name" value="P-loop containing nucleoside triphosphate hydrolases"/>
    <property type="match status" value="1"/>
</dbReference>
<dbReference type="Pfam" id="PF05192">
    <property type="entry name" value="MutS_III"/>
    <property type="match status" value="1"/>
</dbReference>
<dbReference type="InterPro" id="IPR017261">
    <property type="entry name" value="DNA_mismatch_repair_MutS/MSH"/>
</dbReference>
<dbReference type="PROSITE" id="PS00486">
    <property type="entry name" value="DNA_MISMATCH_REPAIR_2"/>
    <property type="match status" value="1"/>
</dbReference>
<dbReference type="InterPro" id="IPR036187">
    <property type="entry name" value="DNA_mismatch_repair_MutS_sf"/>
</dbReference>
<dbReference type="Pfam" id="PF05188">
    <property type="entry name" value="MutS_II"/>
    <property type="match status" value="1"/>
</dbReference>
<dbReference type="SMART" id="SM00533">
    <property type="entry name" value="MUTSd"/>
    <property type="match status" value="1"/>
</dbReference>
<dbReference type="GO" id="GO:0005524">
    <property type="term" value="F:ATP binding"/>
    <property type="evidence" value="ECO:0007669"/>
    <property type="project" value="UniProtKB-UniRule"/>
</dbReference>
<evidence type="ECO:0000256" key="4">
    <source>
        <dbReference type="ARBA" id="ARBA00022763"/>
    </source>
</evidence>
<reference evidence="12" key="1">
    <citation type="journal article" date="2020" name="mSystems">
        <title>Genome- and Community-Level Interaction Insights into Carbon Utilization and Element Cycling Functions of Hydrothermarchaeota in Hydrothermal Sediment.</title>
        <authorList>
            <person name="Zhou Z."/>
            <person name="Liu Y."/>
            <person name="Xu W."/>
            <person name="Pan J."/>
            <person name="Luo Z.H."/>
            <person name="Li M."/>
        </authorList>
    </citation>
    <scope>NUCLEOTIDE SEQUENCE [LARGE SCALE GENOMIC DNA]</scope>
    <source>
        <strain evidence="12">SpSt-767</strain>
    </source>
</reference>
<dbReference type="InterPro" id="IPR000432">
    <property type="entry name" value="DNA_mismatch_repair_MutS_C"/>
</dbReference>
<dbReference type="PANTHER" id="PTHR11361:SF34">
    <property type="entry name" value="DNA MISMATCH REPAIR PROTEIN MSH1, MITOCHONDRIAL"/>
    <property type="match status" value="1"/>
</dbReference>
<dbReference type="GO" id="GO:0006298">
    <property type="term" value="P:mismatch repair"/>
    <property type="evidence" value="ECO:0007669"/>
    <property type="project" value="UniProtKB-UniRule"/>
</dbReference>
<dbReference type="FunFam" id="3.40.1170.10:FF:000001">
    <property type="entry name" value="DNA mismatch repair protein MutS"/>
    <property type="match status" value="1"/>
</dbReference>
<evidence type="ECO:0000256" key="8">
    <source>
        <dbReference type="ARBA" id="ARBA00024647"/>
    </source>
</evidence>
<dbReference type="NCBIfam" id="TIGR01070">
    <property type="entry name" value="mutS1"/>
    <property type="match status" value="1"/>
</dbReference>
<dbReference type="Pfam" id="PF00488">
    <property type="entry name" value="MutS_V"/>
    <property type="match status" value="1"/>
</dbReference>
<dbReference type="InterPro" id="IPR007860">
    <property type="entry name" value="DNA_mmatch_repair_MutS_con_dom"/>
</dbReference>
<dbReference type="SMART" id="SM00534">
    <property type="entry name" value="MUTSac"/>
    <property type="match status" value="1"/>
</dbReference>
<gene>
    <name evidence="9 12" type="primary">mutS</name>
    <name evidence="12" type="ORF">ENV52_03785</name>
</gene>
<comment type="function">
    <text evidence="8 9">This protein is involved in the repair of mismatches in DNA. It is possible that it carries out the mismatch recognition step. This protein has a weak ATPase activity.</text>
</comment>
<dbReference type="GO" id="GO:0030983">
    <property type="term" value="F:mismatched DNA binding"/>
    <property type="evidence" value="ECO:0007669"/>
    <property type="project" value="InterPro"/>
</dbReference>
<evidence type="ECO:0000256" key="2">
    <source>
        <dbReference type="ARBA" id="ARBA00021982"/>
    </source>
</evidence>
<dbReference type="Gene3D" id="1.10.1420.10">
    <property type="match status" value="2"/>
</dbReference>
<organism evidence="12">
    <name type="scientific">Desulfobacca acetoxidans</name>
    <dbReference type="NCBI Taxonomy" id="60893"/>
    <lineage>
        <taxon>Bacteria</taxon>
        <taxon>Pseudomonadati</taxon>
        <taxon>Thermodesulfobacteriota</taxon>
        <taxon>Desulfobaccia</taxon>
        <taxon>Desulfobaccales</taxon>
        <taxon>Desulfobaccaceae</taxon>
        <taxon>Desulfobacca</taxon>
    </lineage>
</organism>
<keyword evidence="5 9" id="KW-0067">ATP-binding</keyword>
<proteinExistence type="inferred from homology"/>
<protein>
    <recommendedName>
        <fullName evidence="2 9">DNA mismatch repair protein MutS</fullName>
    </recommendedName>
</protein>
<dbReference type="InterPro" id="IPR007695">
    <property type="entry name" value="DNA_mismatch_repair_MutS-lik_N"/>
</dbReference>
<keyword evidence="4 9" id="KW-0227">DNA damage</keyword>
<dbReference type="Pfam" id="PF05190">
    <property type="entry name" value="MutS_IV"/>
    <property type="match status" value="1"/>
</dbReference>
<evidence type="ECO:0000256" key="7">
    <source>
        <dbReference type="ARBA" id="ARBA00023204"/>
    </source>
</evidence>
<feature type="domain" description="DNA mismatch repair proteins mutS family" evidence="11">
    <location>
        <begin position="698"/>
        <end position="714"/>
    </location>
</feature>
<dbReference type="GO" id="GO:0005829">
    <property type="term" value="C:cytosol"/>
    <property type="evidence" value="ECO:0007669"/>
    <property type="project" value="TreeGrafter"/>
</dbReference>
<dbReference type="InterPro" id="IPR007861">
    <property type="entry name" value="DNA_mismatch_repair_MutS_clamp"/>
</dbReference>
<comment type="caution">
    <text evidence="12">The sequence shown here is derived from an EMBL/GenBank/DDBJ whole genome shotgun (WGS) entry which is preliminary data.</text>
</comment>
<dbReference type="InterPro" id="IPR007696">
    <property type="entry name" value="DNA_mismatch_repair_MutS_core"/>
</dbReference>
<dbReference type="SUPFAM" id="SSF48334">
    <property type="entry name" value="DNA repair protein MutS, domain III"/>
    <property type="match status" value="1"/>
</dbReference>
<dbReference type="EMBL" id="DTGR01000056">
    <property type="protein sequence ID" value="HHS28807.1"/>
    <property type="molecule type" value="Genomic_DNA"/>
</dbReference>
<keyword evidence="3 9" id="KW-0547">Nucleotide-binding</keyword>
<dbReference type="GO" id="GO:0003684">
    <property type="term" value="F:damaged DNA binding"/>
    <property type="evidence" value="ECO:0007669"/>
    <property type="project" value="UniProtKB-UniRule"/>
</dbReference>
<keyword evidence="7 9" id="KW-0234">DNA repair</keyword>
<dbReference type="CDD" id="cd03284">
    <property type="entry name" value="ABC_MutS1"/>
    <property type="match status" value="1"/>
</dbReference>
<dbReference type="PIRSF" id="PIRSF037677">
    <property type="entry name" value="DNA_mis_repair_Msh6"/>
    <property type="match status" value="1"/>
</dbReference>
<evidence type="ECO:0000256" key="1">
    <source>
        <dbReference type="ARBA" id="ARBA00006271"/>
    </source>
</evidence>
<dbReference type="InterPro" id="IPR005748">
    <property type="entry name" value="DNA_mismatch_repair_MutS"/>
</dbReference>
<evidence type="ECO:0000256" key="10">
    <source>
        <dbReference type="RuleBase" id="RU003756"/>
    </source>
</evidence>